<sequence length="449" mass="49288">MNSYSPEFAHKWWGGEPGWWRNIQRRLDRLRFVPPDEDERNKKARIEQEDQDARASLLPAAIALGLEAVYEPAIAGAKQQNTGSGPVYTTHVGSHQVDLVTLSACFGTPLYAAVKARNPTLVRYLLASGLLLSDDRSNPMAAAVKNNDIDMFNLLLEPQYDISPFELSLRTVLGLSAFLGRTAFVQKILDFNRLETSRAQDRNWGMGRALLMAVFGGHVDVAALLIDNGAPFQTNQRPALEHSYATTTPTLVELAAWRGHLDMLRLLLSHQALVTIESARAAMAGNRGGSLRVLLDTKSLRMDQYSWCSVLSDGAKLDSTEAILYLVKEARVLDIPGIINSGDPEAVYLSGIVATLCSRGNHRAVEALIQAGLPVNHNCTLDPDDEDDGDQSSVQMNPMDHATNSLAPGAQETVRMLLHYGASPAPKRAKQYMPCDWVSMMPLEEKSGQ</sequence>
<dbReference type="Proteomes" id="UP001433268">
    <property type="component" value="Unassembled WGS sequence"/>
</dbReference>
<organism evidence="4 5">
    <name type="scientific">Apiospora hydei</name>
    <dbReference type="NCBI Taxonomy" id="1337664"/>
    <lineage>
        <taxon>Eukaryota</taxon>
        <taxon>Fungi</taxon>
        <taxon>Dikarya</taxon>
        <taxon>Ascomycota</taxon>
        <taxon>Pezizomycotina</taxon>
        <taxon>Sordariomycetes</taxon>
        <taxon>Xylariomycetidae</taxon>
        <taxon>Amphisphaeriales</taxon>
        <taxon>Apiosporaceae</taxon>
        <taxon>Apiospora</taxon>
    </lineage>
</organism>
<dbReference type="PANTHER" id="PTHR24198">
    <property type="entry name" value="ANKYRIN REPEAT AND PROTEIN KINASE DOMAIN-CONTAINING PROTEIN"/>
    <property type="match status" value="1"/>
</dbReference>
<evidence type="ECO:0008006" key="6">
    <source>
        <dbReference type="Google" id="ProtNLM"/>
    </source>
</evidence>
<feature type="region of interest" description="Disordered" evidence="3">
    <location>
        <begin position="379"/>
        <end position="405"/>
    </location>
</feature>
<comment type="caution">
    <text evidence="4">The sequence shown here is derived from an EMBL/GenBank/DDBJ whole genome shotgun (WGS) entry which is preliminary data.</text>
</comment>
<evidence type="ECO:0000256" key="2">
    <source>
        <dbReference type="ARBA" id="ARBA00023043"/>
    </source>
</evidence>
<name>A0ABR1V4B2_9PEZI</name>
<dbReference type="Pfam" id="PF12796">
    <property type="entry name" value="Ank_2"/>
    <property type="match status" value="1"/>
</dbReference>
<evidence type="ECO:0000313" key="4">
    <source>
        <dbReference type="EMBL" id="KAK8065105.1"/>
    </source>
</evidence>
<evidence type="ECO:0000256" key="1">
    <source>
        <dbReference type="ARBA" id="ARBA00022737"/>
    </source>
</evidence>
<feature type="compositionally biased region" description="Polar residues" evidence="3">
    <location>
        <begin position="391"/>
        <end position="405"/>
    </location>
</feature>
<dbReference type="Gene3D" id="1.25.40.20">
    <property type="entry name" value="Ankyrin repeat-containing domain"/>
    <property type="match status" value="1"/>
</dbReference>
<dbReference type="EMBL" id="JAQQWN010000009">
    <property type="protein sequence ID" value="KAK8065105.1"/>
    <property type="molecule type" value="Genomic_DNA"/>
</dbReference>
<keyword evidence="2" id="KW-0040">ANK repeat</keyword>
<gene>
    <name evidence="4" type="ORF">PG997_011852</name>
</gene>
<protein>
    <recommendedName>
        <fullName evidence="6">Ankyrin</fullName>
    </recommendedName>
</protein>
<reference evidence="4 5" key="1">
    <citation type="submission" date="2023-01" db="EMBL/GenBank/DDBJ databases">
        <title>Analysis of 21 Apiospora genomes using comparative genomics revels a genus with tremendous synthesis potential of carbohydrate active enzymes and secondary metabolites.</title>
        <authorList>
            <person name="Sorensen T."/>
        </authorList>
    </citation>
    <scope>NUCLEOTIDE SEQUENCE [LARGE SCALE GENOMIC DNA]</scope>
    <source>
        <strain evidence="4 5">CBS 114990</strain>
    </source>
</reference>
<dbReference type="InterPro" id="IPR002110">
    <property type="entry name" value="Ankyrin_rpt"/>
</dbReference>
<dbReference type="PANTHER" id="PTHR24198:SF165">
    <property type="entry name" value="ANKYRIN REPEAT-CONTAINING PROTEIN-RELATED"/>
    <property type="match status" value="1"/>
</dbReference>
<keyword evidence="1" id="KW-0677">Repeat</keyword>
<dbReference type="RefSeq" id="XP_066661859.1">
    <property type="nucleotide sequence ID" value="XM_066816167.1"/>
</dbReference>
<dbReference type="SUPFAM" id="SSF48403">
    <property type="entry name" value="Ankyrin repeat"/>
    <property type="match status" value="1"/>
</dbReference>
<dbReference type="InterPro" id="IPR036770">
    <property type="entry name" value="Ankyrin_rpt-contain_sf"/>
</dbReference>
<evidence type="ECO:0000256" key="3">
    <source>
        <dbReference type="SAM" id="MobiDB-lite"/>
    </source>
</evidence>
<evidence type="ECO:0000313" key="5">
    <source>
        <dbReference type="Proteomes" id="UP001433268"/>
    </source>
</evidence>
<dbReference type="SMART" id="SM00248">
    <property type="entry name" value="ANK"/>
    <property type="match status" value="6"/>
</dbReference>
<accession>A0ABR1V4B2</accession>
<proteinExistence type="predicted"/>
<dbReference type="GeneID" id="92049227"/>
<keyword evidence="5" id="KW-1185">Reference proteome</keyword>